<reference evidence="3 4" key="1">
    <citation type="submission" date="2022-08" db="EMBL/GenBank/DDBJ databases">
        <title>Whole genome sequencing-based tracing of a 2022 introduction and outbreak of Xanthomonas hortorum pv. pelargonii.</title>
        <authorList>
            <person name="Iruegas-Bocardo F."/>
            <person name="Weisberg A.K."/>
            <person name="Riutta E.R."/>
            <person name="Kilday K."/>
            <person name="Bonkowski J.C."/>
            <person name="Creswell T."/>
            <person name="Daughtrey M.L."/>
            <person name="Rane K."/>
            <person name="Grunwald N.J."/>
            <person name="Chang J.H."/>
            <person name="Putnam M.L."/>
        </authorList>
    </citation>
    <scope>NUCLEOTIDE SEQUENCE [LARGE SCALE GENOMIC DNA]</scope>
    <source>
        <strain evidence="3 4">22-325</strain>
    </source>
</reference>
<evidence type="ECO:0000256" key="2">
    <source>
        <dbReference type="SAM" id="SignalP"/>
    </source>
</evidence>
<sequence length="212" mass="23119">MIARPLYALLATLALGACAHTSATPAPATVTETSAMSSPSDSGVALTGSEPSTPIRTAEDALTRMLSLIEGIRGLDDLTPGYLQSKMGGAVTHAAKDPRRYGASGPLTPEWGYSFGVDQTPTAGKWFEFTFIPTQAGATAPMSEICKIDFDVFTQKLEKIGFVRQRNMVEDGRWMSDFFTRPGMRVEVFPRGEADAPQDRVEHHCVEWIYIR</sequence>
<protein>
    <recommendedName>
        <fullName evidence="5">Lipoprotein</fullName>
    </recommendedName>
</protein>
<feature type="compositionally biased region" description="Polar residues" evidence="1">
    <location>
        <begin position="30"/>
        <end position="41"/>
    </location>
</feature>
<organism evidence="3 4">
    <name type="scientific">Xanthomonas dyei</name>
    <dbReference type="NCBI Taxonomy" id="743699"/>
    <lineage>
        <taxon>Bacteria</taxon>
        <taxon>Pseudomonadati</taxon>
        <taxon>Pseudomonadota</taxon>
        <taxon>Gammaproteobacteria</taxon>
        <taxon>Lysobacterales</taxon>
        <taxon>Lysobacteraceae</taxon>
        <taxon>Xanthomonas</taxon>
    </lineage>
</organism>
<dbReference type="Proteomes" id="UP001304534">
    <property type="component" value="Chromosome"/>
</dbReference>
<name>A0ABZ0DE73_9XANT</name>
<feature type="signal peptide" evidence="2">
    <location>
        <begin position="1"/>
        <end position="19"/>
    </location>
</feature>
<dbReference type="PROSITE" id="PS51257">
    <property type="entry name" value="PROKAR_LIPOPROTEIN"/>
    <property type="match status" value="1"/>
</dbReference>
<feature type="region of interest" description="Disordered" evidence="1">
    <location>
        <begin position="29"/>
        <end position="55"/>
    </location>
</feature>
<evidence type="ECO:0000256" key="1">
    <source>
        <dbReference type="SAM" id="MobiDB-lite"/>
    </source>
</evidence>
<keyword evidence="4" id="KW-1185">Reference proteome</keyword>
<dbReference type="GeneID" id="95584422"/>
<feature type="chain" id="PRO_5046527456" description="Lipoprotein" evidence="2">
    <location>
        <begin position="20"/>
        <end position="212"/>
    </location>
</feature>
<keyword evidence="2" id="KW-0732">Signal</keyword>
<accession>A0ABZ0DE73</accession>
<gene>
    <name evidence="3" type="ORF">NYR99_11075</name>
</gene>
<evidence type="ECO:0000313" key="3">
    <source>
        <dbReference type="EMBL" id="WOB28391.1"/>
    </source>
</evidence>
<evidence type="ECO:0000313" key="4">
    <source>
        <dbReference type="Proteomes" id="UP001304534"/>
    </source>
</evidence>
<dbReference type="EMBL" id="CP103840">
    <property type="protein sequence ID" value="WOB28391.1"/>
    <property type="molecule type" value="Genomic_DNA"/>
</dbReference>
<evidence type="ECO:0008006" key="5">
    <source>
        <dbReference type="Google" id="ProtNLM"/>
    </source>
</evidence>
<proteinExistence type="predicted"/>
<dbReference type="RefSeq" id="WP_316692437.1">
    <property type="nucleotide sequence ID" value="NZ_CP103837.1"/>
</dbReference>